<dbReference type="Proteomes" id="UP000649075">
    <property type="component" value="Unassembled WGS sequence"/>
</dbReference>
<dbReference type="InterPro" id="IPR028350">
    <property type="entry name" value="DNAC/IstB-like"/>
</dbReference>
<name>A0ABR7KJV3_9FIRM</name>
<gene>
    <name evidence="2" type="ORF">H8911_09810</name>
</gene>
<dbReference type="Gene3D" id="3.40.50.300">
    <property type="entry name" value="P-loop containing nucleotide triphosphate hydrolases"/>
    <property type="match status" value="1"/>
</dbReference>
<evidence type="ECO:0000313" key="2">
    <source>
        <dbReference type="EMBL" id="MBC6013005.1"/>
    </source>
</evidence>
<keyword evidence="3" id="KW-1185">Reference proteome</keyword>
<dbReference type="InterPro" id="IPR027417">
    <property type="entry name" value="P-loop_NTPase"/>
</dbReference>
<dbReference type="GO" id="GO:0005524">
    <property type="term" value="F:ATP binding"/>
    <property type="evidence" value="ECO:0007669"/>
    <property type="project" value="UniProtKB-KW"/>
</dbReference>
<protein>
    <submittedName>
        <fullName evidence="2">ATP-binding protein</fullName>
    </submittedName>
</protein>
<keyword evidence="2" id="KW-0547">Nucleotide-binding</keyword>
<feature type="domain" description="IstB-like ATP-binding" evidence="1">
    <location>
        <begin position="19"/>
        <end position="255"/>
    </location>
</feature>
<dbReference type="RefSeq" id="WP_186999530.1">
    <property type="nucleotide sequence ID" value="NZ_JACRWH010000050.1"/>
</dbReference>
<dbReference type="CDD" id="cd00009">
    <property type="entry name" value="AAA"/>
    <property type="match status" value="1"/>
</dbReference>
<dbReference type="SUPFAM" id="SSF52540">
    <property type="entry name" value="P-loop containing nucleoside triphosphate hydrolases"/>
    <property type="match status" value="1"/>
</dbReference>
<organism evidence="2 3">
    <name type="scientific">Holdemanella hominis</name>
    <dbReference type="NCBI Taxonomy" id="2764327"/>
    <lineage>
        <taxon>Bacteria</taxon>
        <taxon>Bacillati</taxon>
        <taxon>Bacillota</taxon>
        <taxon>Erysipelotrichia</taxon>
        <taxon>Erysipelotrichales</taxon>
        <taxon>Erysipelotrichaceae</taxon>
        <taxon>Holdemanella</taxon>
    </lineage>
</organism>
<dbReference type="EMBL" id="JACRWH010000050">
    <property type="protein sequence ID" value="MBC6013005.1"/>
    <property type="molecule type" value="Genomic_DNA"/>
</dbReference>
<dbReference type="PANTHER" id="PTHR30050:SF4">
    <property type="entry name" value="ATP-BINDING PROTEIN RV3427C IN INSERTION SEQUENCE-RELATED"/>
    <property type="match status" value="1"/>
</dbReference>
<dbReference type="PIRSF" id="PIRSF003073">
    <property type="entry name" value="DNAC_TnpB_IstB"/>
    <property type="match status" value="1"/>
</dbReference>
<sequence>MNKTEIKEEQAIYMDLYEKLKSMKFSGMAEELRLQLENPNSDLESFQDRFEKLVTAEWNLRYNKKFQRYLKKAKLKIPGATFDEKLYNPDRQLDIPTIEKLNTCIWIDEGRNLVVTGMTGTGKTYYVNALAVAALKQFKEVRYYSASKLLLELSAHEQVDDSIKFLSIMENIAQVDLLIIDDFGLMNLDVEKCRHLFEILDSRESRKSTVIVSQIPVKEWYDLFKDCTYADACLDRVLCKAYRLEFKGESLRNQKF</sequence>
<dbReference type="Pfam" id="PF01695">
    <property type="entry name" value="IstB_IS21"/>
    <property type="match status" value="1"/>
</dbReference>
<reference evidence="2 3" key="1">
    <citation type="submission" date="2020-08" db="EMBL/GenBank/DDBJ databases">
        <authorList>
            <person name="Liu C."/>
            <person name="Sun Q."/>
        </authorList>
    </citation>
    <scope>NUCLEOTIDE SEQUENCE [LARGE SCALE GENOMIC DNA]</scope>
    <source>
        <strain evidence="2 3">L34</strain>
    </source>
</reference>
<evidence type="ECO:0000313" key="3">
    <source>
        <dbReference type="Proteomes" id="UP000649075"/>
    </source>
</evidence>
<comment type="caution">
    <text evidence="2">The sequence shown here is derived from an EMBL/GenBank/DDBJ whole genome shotgun (WGS) entry which is preliminary data.</text>
</comment>
<keyword evidence="2" id="KW-0067">ATP-binding</keyword>
<dbReference type="PANTHER" id="PTHR30050">
    <property type="entry name" value="CHROMOSOMAL REPLICATION INITIATOR PROTEIN DNAA"/>
    <property type="match status" value="1"/>
</dbReference>
<evidence type="ECO:0000259" key="1">
    <source>
        <dbReference type="Pfam" id="PF01695"/>
    </source>
</evidence>
<dbReference type="InterPro" id="IPR002611">
    <property type="entry name" value="IstB_ATP-bd"/>
</dbReference>
<accession>A0ABR7KJV3</accession>
<proteinExistence type="predicted"/>